<dbReference type="InterPro" id="IPR011047">
    <property type="entry name" value="Quinoprotein_ADH-like_sf"/>
</dbReference>
<dbReference type="RefSeq" id="WP_093921550.1">
    <property type="nucleotide sequence ID" value="NZ_FONW01000016.1"/>
</dbReference>
<keyword evidence="3" id="KW-1185">Reference proteome</keyword>
<evidence type="ECO:0000313" key="2">
    <source>
        <dbReference type="EMBL" id="SFF79721.1"/>
    </source>
</evidence>
<dbReference type="AlphaFoldDB" id="A0A1I2LRM6"/>
<gene>
    <name evidence="2" type="ORF">SAMN05216283_11641</name>
</gene>
<dbReference type="PANTHER" id="PTHR34512:SF30">
    <property type="entry name" value="OUTER MEMBRANE PROTEIN ASSEMBLY FACTOR BAMB"/>
    <property type="match status" value="1"/>
</dbReference>
<accession>A0A1I2LRM6</accession>
<dbReference type="SUPFAM" id="SSF50998">
    <property type="entry name" value="Quinoprotein alcohol dehydrogenase-like"/>
    <property type="match status" value="1"/>
</dbReference>
<dbReference type="SMART" id="SM00564">
    <property type="entry name" value="PQQ"/>
    <property type="match status" value="3"/>
</dbReference>
<sequence>MKKTGLIILVLCISMIVDAQVFQFRGPNRDGKFPEAGLLKDWPEAGPELILEVEGIGKGYSSVISNGEYIYVTGMIDTLDYLTCIDFEGNTKWQVAYGEAWKKTFPDTRSTPTIEDDRIYLVSGIGELVCLNAETGAINWKVNVDRDYHGEWHTWGVSESALIVDDKVICTPGGTETSVVAFDKMTGRELWKSPCIEGQRSYVSPTLYDYNGQRFILAVTASHLLAVNPETGKIQMTYQYFQPDLWPHQPKGVIWTNTPLCHNDEIFISMGYNYPAKMLKVAADASQLEEVYTDTIFDNHHHGMIELDGFIYGSNWQNNRKGKWVCKNWDSGEIKYETEWNNKGAIVYADGLFYIYEEQRGNVALVEPNPDEFKVISSFRITKGAGPHWAHPYLFDGKLFLRHGDVLMVYNLKA</sequence>
<dbReference type="STRING" id="655355.SAMN05216283_11641"/>
<evidence type="ECO:0000259" key="1">
    <source>
        <dbReference type="Pfam" id="PF13360"/>
    </source>
</evidence>
<reference evidence="2 3" key="1">
    <citation type="submission" date="2016-10" db="EMBL/GenBank/DDBJ databases">
        <authorList>
            <person name="de Groot N.N."/>
        </authorList>
    </citation>
    <scope>NUCLEOTIDE SEQUENCE [LARGE SCALE GENOMIC DNA]</scope>
    <source>
        <strain evidence="2 3">CGMCC 1.9156</strain>
    </source>
</reference>
<feature type="domain" description="Pyrrolo-quinoline quinone repeat" evidence="1">
    <location>
        <begin position="83"/>
        <end position="318"/>
    </location>
</feature>
<dbReference type="PANTHER" id="PTHR34512">
    <property type="entry name" value="CELL SURFACE PROTEIN"/>
    <property type="match status" value="1"/>
</dbReference>
<evidence type="ECO:0000313" key="3">
    <source>
        <dbReference type="Proteomes" id="UP000198964"/>
    </source>
</evidence>
<dbReference type="Pfam" id="PF13360">
    <property type="entry name" value="PQQ_2"/>
    <property type="match status" value="1"/>
</dbReference>
<dbReference type="Gene3D" id="2.130.10.10">
    <property type="entry name" value="YVTN repeat-like/Quinoprotein amine dehydrogenase"/>
    <property type="match status" value="1"/>
</dbReference>
<dbReference type="Proteomes" id="UP000198964">
    <property type="component" value="Unassembled WGS sequence"/>
</dbReference>
<protein>
    <submittedName>
        <fullName evidence="2">PQQ-like domain-containing protein</fullName>
    </submittedName>
</protein>
<organism evidence="2 3">
    <name type="scientific">Sunxiuqinia elliptica</name>
    <dbReference type="NCBI Taxonomy" id="655355"/>
    <lineage>
        <taxon>Bacteria</taxon>
        <taxon>Pseudomonadati</taxon>
        <taxon>Bacteroidota</taxon>
        <taxon>Bacteroidia</taxon>
        <taxon>Marinilabiliales</taxon>
        <taxon>Prolixibacteraceae</taxon>
        <taxon>Sunxiuqinia</taxon>
    </lineage>
</organism>
<dbReference type="InterPro" id="IPR015943">
    <property type="entry name" value="WD40/YVTN_repeat-like_dom_sf"/>
</dbReference>
<dbReference type="InterPro" id="IPR018391">
    <property type="entry name" value="PQQ_b-propeller_rpt"/>
</dbReference>
<name>A0A1I2LRM6_9BACT</name>
<dbReference type="InterPro" id="IPR002372">
    <property type="entry name" value="PQQ_rpt_dom"/>
</dbReference>
<dbReference type="EMBL" id="FONW01000016">
    <property type="protein sequence ID" value="SFF79721.1"/>
    <property type="molecule type" value="Genomic_DNA"/>
</dbReference>
<proteinExistence type="predicted"/>